<dbReference type="Proteomes" id="UP001370100">
    <property type="component" value="Unassembled WGS sequence"/>
</dbReference>
<keyword evidence="2" id="KW-1185">Reference proteome</keyword>
<accession>A0ABU8N6C4</accession>
<evidence type="ECO:0000313" key="1">
    <source>
        <dbReference type="EMBL" id="MEJ2887901.1"/>
    </source>
</evidence>
<evidence type="ECO:0008006" key="3">
    <source>
        <dbReference type="Google" id="ProtNLM"/>
    </source>
</evidence>
<reference evidence="1 2" key="1">
    <citation type="submission" date="2024-03" db="EMBL/GenBank/DDBJ databases">
        <title>Actinomycetospora sp. OC33-EN06, a novel actinomycete isolated from wild orchid (Aerides multiflora).</title>
        <authorList>
            <person name="Suriyachadkun C."/>
        </authorList>
    </citation>
    <scope>NUCLEOTIDE SEQUENCE [LARGE SCALE GENOMIC DNA]</scope>
    <source>
        <strain evidence="1 2">OC33-EN06</strain>
    </source>
</reference>
<evidence type="ECO:0000313" key="2">
    <source>
        <dbReference type="Proteomes" id="UP001370100"/>
    </source>
</evidence>
<gene>
    <name evidence="1" type="ORF">WCD41_15685</name>
</gene>
<dbReference type="RefSeq" id="WP_337714391.1">
    <property type="nucleotide sequence ID" value="NZ_JBBEGL010000004.1"/>
</dbReference>
<comment type="caution">
    <text evidence="1">The sequence shown here is derived from an EMBL/GenBank/DDBJ whole genome shotgun (WGS) entry which is preliminary data.</text>
</comment>
<proteinExistence type="predicted"/>
<organism evidence="1 2">
    <name type="scientific">Actinomycetospora aeridis</name>
    <dbReference type="NCBI Taxonomy" id="3129231"/>
    <lineage>
        <taxon>Bacteria</taxon>
        <taxon>Bacillati</taxon>
        <taxon>Actinomycetota</taxon>
        <taxon>Actinomycetes</taxon>
        <taxon>Pseudonocardiales</taxon>
        <taxon>Pseudonocardiaceae</taxon>
        <taxon>Actinomycetospora</taxon>
    </lineage>
</organism>
<name>A0ABU8N6C4_9PSEU</name>
<sequence>MDDRRWGFAGLSDDEYAAFARRDADVPAPARGEPGEVVVVTADGVRLADDWRARIDPRRLGAEVVAAAGRAVSAELAAAVRDPVSSPAGGPAPDLAPWGGSFARLVEDARRDVARFSAAASALQGRAVTRTSAGGHVAGSARHGVVTEVTVDPVWARGAHVRDLEAELTDVLVGLRRHAVPEAVSQGPTHPATVALRQLAGDPARVVRLAGMTS</sequence>
<protein>
    <recommendedName>
        <fullName evidence="3">YbaB/EbfC DNA-binding family protein</fullName>
    </recommendedName>
</protein>
<dbReference type="EMBL" id="JBBEGL010000004">
    <property type="protein sequence ID" value="MEJ2887901.1"/>
    <property type="molecule type" value="Genomic_DNA"/>
</dbReference>